<dbReference type="InterPro" id="IPR012338">
    <property type="entry name" value="Beta-lactam/transpept-like"/>
</dbReference>
<dbReference type="PANTHER" id="PTHR46825">
    <property type="entry name" value="D-ALANYL-D-ALANINE-CARBOXYPEPTIDASE/ENDOPEPTIDASE AMPH"/>
    <property type="match status" value="1"/>
</dbReference>
<reference evidence="2" key="1">
    <citation type="submission" date="2020-09" db="EMBL/GenBank/DDBJ databases">
        <authorList>
            <person name="Kim M.K."/>
        </authorList>
    </citation>
    <scope>NUCLEOTIDE SEQUENCE</scope>
    <source>
        <strain evidence="2">BT702</strain>
    </source>
</reference>
<dbReference type="PANTHER" id="PTHR46825:SF7">
    <property type="entry name" value="D-ALANYL-D-ALANINE CARBOXYPEPTIDASE"/>
    <property type="match status" value="1"/>
</dbReference>
<dbReference type="AlphaFoldDB" id="A0A927AW12"/>
<evidence type="ECO:0000259" key="1">
    <source>
        <dbReference type="Pfam" id="PF00144"/>
    </source>
</evidence>
<dbReference type="Gene3D" id="3.40.710.10">
    <property type="entry name" value="DD-peptidase/beta-lactamase superfamily"/>
    <property type="match status" value="1"/>
</dbReference>
<protein>
    <submittedName>
        <fullName evidence="2">Beta-lactamase family protein</fullName>
    </submittedName>
</protein>
<dbReference type="InterPro" id="IPR001466">
    <property type="entry name" value="Beta-lactam-related"/>
</dbReference>
<keyword evidence="3" id="KW-1185">Reference proteome</keyword>
<dbReference type="RefSeq" id="WP_190892952.1">
    <property type="nucleotide sequence ID" value="NZ_JACWZY010000058.1"/>
</dbReference>
<gene>
    <name evidence="2" type="ORF">IC229_33045</name>
</gene>
<evidence type="ECO:0000313" key="3">
    <source>
        <dbReference type="Proteomes" id="UP000598820"/>
    </source>
</evidence>
<dbReference type="InterPro" id="IPR050491">
    <property type="entry name" value="AmpC-like"/>
</dbReference>
<proteinExistence type="predicted"/>
<name>A0A927AW12_9BACT</name>
<dbReference type="SUPFAM" id="SSF56601">
    <property type="entry name" value="beta-lactamase/transpeptidase-like"/>
    <property type="match status" value="1"/>
</dbReference>
<accession>A0A927AW12</accession>
<evidence type="ECO:0000313" key="2">
    <source>
        <dbReference type="EMBL" id="MBD2705485.1"/>
    </source>
</evidence>
<dbReference type="Proteomes" id="UP000598820">
    <property type="component" value="Unassembled WGS sequence"/>
</dbReference>
<dbReference type="EMBL" id="JACWZY010000058">
    <property type="protein sequence ID" value="MBD2705485.1"/>
    <property type="molecule type" value="Genomic_DNA"/>
</dbReference>
<organism evidence="2 3">
    <name type="scientific">Spirosoma profusum</name>
    <dbReference type="NCBI Taxonomy" id="2771354"/>
    <lineage>
        <taxon>Bacteria</taxon>
        <taxon>Pseudomonadati</taxon>
        <taxon>Bacteroidota</taxon>
        <taxon>Cytophagia</taxon>
        <taxon>Cytophagales</taxon>
        <taxon>Cytophagaceae</taxon>
        <taxon>Spirosoma</taxon>
    </lineage>
</organism>
<dbReference type="Pfam" id="PF00144">
    <property type="entry name" value="Beta-lactamase"/>
    <property type="match status" value="1"/>
</dbReference>
<dbReference type="PROSITE" id="PS51257">
    <property type="entry name" value="PROKAR_LIPOPROTEIN"/>
    <property type="match status" value="1"/>
</dbReference>
<feature type="domain" description="Beta-lactamase-related" evidence="1">
    <location>
        <begin position="62"/>
        <end position="385"/>
    </location>
</feature>
<comment type="caution">
    <text evidence="2">The sequence shown here is derived from an EMBL/GenBank/DDBJ whole genome shotgun (WGS) entry which is preliminary data.</text>
</comment>
<sequence>MKLLICQLRQTRSAWKSSFTTLALIGLLSACDASEKLAPATYDCYVVNDVSRTHPNRAQLQALLDRKVRQGVPGMLLSVRDQAGTEWLGAAGVADLYNQIPLKPCNITRVGSTVKTFTAVTVLMLYDEGLLDLDDLIGKYLPHSLLSKLDNGSTVTIRQLLNHSSGLFNYIQNLQFQTASLNELTKEWSAKELLAYAYGQKAYFAPGTDVRYSNTNYILLGMLIEQITHKPFYAVFEQKLFLPLGLTSTSFAARNPVPRSIIRGYADIYNDLNVIETTYYSGWDYYTADGGLLSNPHDMAVFLHALFGGKLLKASTLQEAMQWEEPSKQEADGFKTAFGLGFFKIETPYGIAYQHSGDAIGYYARMLYFPEKKATVVYATNGNYGRIDPLVSSKEATNEILEAVFK</sequence>